<protein>
    <submittedName>
        <fullName evidence="3">Uncharacterized protein</fullName>
    </submittedName>
</protein>
<dbReference type="InterPro" id="IPR003386">
    <property type="entry name" value="LACT/PDAT_acylTrfase"/>
</dbReference>
<dbReference type="PANTHER" id="PTHR11440">
    <property type="entry name" value="LECITHIN-CHOLESTEROL ACYLTRANSFERASE-RELATED"/>
    <property type="match status" value="1"/>
</dbReference>
<dbReference type="Pfam" id="PF02450">
    <property type="entry name" value="LCAT"/>
    <property type="match status" value="2"/>
</dbReference>
<keyword evidence="4" id="KW-1185">Reference proteome</keyword>
<feature type="transmembrane region" description="Helical" evidence="2">
    <location>
        <begin position="53"/>
        <end position="75"/>
    </location>
</feature>
<dbReference type="Proteomes" id="UP000325577">
    <property type="component" value="Linkage Group LG3"/>
</dbReference>
<evidence type="ECO:0000256" key="1">
    <source>
        <dbReference type="SAM" id="MobiDB-lite"/>
    </source>
</evidence>
<organism evidence="3 4">
    <name type="scientific">Nyssa sinensis</name>
    <dbReference type="NCBI Taxonomy" id="561372"/>
    <lineage>
        <taxon>Eukaryota</taxon>
        <taxon>Viridiplantae</taxon>
        <taxon>Streptophyta</taxon>
        <taxon>Embryophyta</taxon>
        <taxon>Tracheophyta</taxon>
        <taxon>Spermatophyta</taxon>
        <taxon>Magnoliopsida</taxon>
        <taxon>eudicotyledons</taxon>
        <taxon>Gunneridae</taxon>
        <taxon>Pentapetalae</taxon>
        <taxon>asterids</taxon>
        <taxon>Cornales</taxon>
        <taxon>Nyssaceae</taxon>
        <taxon>Nyssa</taxon>
    </lineage>
</organism>
<evidence type="ECO:0000313" key="4">
    <source>
        <dbReference type="Proteomes" id="UP000325577"/>
    </source>
</evidence>
<feature type="region of interest" description="Disordered" evidence="1">
    <location>
        <begin position="1"/>
        <end position="39"/>
    </location>
</feature>
<proteinExistence type="predicted"/>
<reference evidence="3 4" key="1">
    <citation type="submission" date="2019-09" db="EMBL/GenBank/DDBJ databases">
        <title>A chromosome-level genome assembly of the Chinese tupelo Nyssa sinensis.</title>
        <authorList>
            <person name="Yang X."/>
            <person name="Kang M."/>
            <person name="Yang Y."/>
            <person name="Xiong H."/>
            <person name="Wang M."/>
            <person name="Zhang Z."/>
            <person name="Wang Z."/>
            <person name="Wu H."/>
            <person name="Ma T."/>
            <person name="Liu J."/>
            <person name="Xi Z."/>
        </authorList>
    </citation>
    <scope>NUCLEOTIDE SEQUENCE [LARGE SCALE GENOMIC DNA]</scope>
    <source>
        <strain evidence="3">J267</strain>
        <tissue evidence="3">Leaf</tissue>
    </source>
</reference>
<dbReference type="AlphaFoldDB" id="A0A5J5A5D3"/>
<feature type="compositionally biased region" description="Basic and acidic residues" evidence="1">
    <location>
        <begin position="10"/>
        <end position="39"/>
    </location>
</feature>
<keyword evidence="2" id="KW-0472">Membrane</keyword>
<accession>A0A5J5A5D3</accession>
<name>A0A5J5A5D3_9ASTE</name>
<sequence length="489" mass="54979">MVRRRKGSEHKKASNLEFRIDKEDDKREEKPIIKKHKQEEDEHRKRDLKKWSCVNSCCWFIGCICSIWWFLLFLYNAMPASFPQYVTEAITGPVPDPPGVKLHKEGLKAKHPVVFVPGVVTGGLELWEGHQCAEGLFRKRLWGGTFGEVYKRPLCWVEHMSLDNETGLDPSGVRIRPVAGLVAADYFAPGYFNTEVRDQTLSRIKSNLELMVATNGGRKVFLNQSLDYSLQKPRKIAFARAVAPGVLDMDVFGFQTLQHVMRMTRTWDSTMSMIPKGGDTIWGGLDWSAEDDHDCNTKKIKSNNTQTMSQNGKGSSVKLVNYGRIISFGKDVAEVHSSKIEQMDFRGAVKGSNLANTTCRDVWTEYHDMGVEETKLPNAPDMEIFSMYGVGIPTERAYVYKLSPAAGCYIPFQIDTSAEGGLDCTCLRGGVFSVDGDETVPVLSAGFMAAKGWRGKTRFNPSGIRTYIREYYHAPPDYIGVLCFKTVDE</sequence>
<dbReference type="OrthoDB" id="190846at2759"/>
<evidence type="ECO:0000313" key="3">
    <source>
        <dbReference type="EMBL" id="KAA8525529.1"/>
    </source>
</evidence>
<keyword evidence="2" id="KW-0812">Transmembrane</keyword>
<gene>
    <name evidence="3" type="ORF">F0562_007384</name>
</gene>
<dbReference type="GO" id="GO:0008374">
    <property type="term" value="F:O-acyltransferase activity"/>
    <property type="evidence" value="ECO:0007669"/>
    <property type="project" value="InterPro"/>
</dbReference>
<keyword evidence="2" id="KW-1133">Transmembrane helix</keyword>
<dbReference type="EMBL" id="CM018046">
    <property type="protein sequence ID" value="KAA8525529.1"/>
    <property type="molecule type" value="Genomic_DNA"/>
</dbReference>
<dbReference type="GO" id="GO:0006629">
    <property type="term" value="P:lipid metabolic process"/>
    <property type="evidence" value="ECO:0007669"/>
    <property type="project" value="InterPro"/>
</dbReference>
<evidence type="ECO:0000256" key="2">
    <source>
        <dbReference type="SAM" id="Phobius"/>
    </source>
</evidence>